<gene>
    <name evidence="7" type="ORF">ABS642_11370</name>
</gene>
<dbReference type="EC" id="4.4.1.13" evidence="2"/>
<comment type="cofactor">
    <cofactor evidence="1">
        <name>pyridoxal 5'-phosphate</name>
        <dbReference type="ChEBI" id="CHEBI:597326"/>
    </cofactor>
</comment>
<organism evidence="7">
    <name type="scientific">Microbacterium sp. A8/3-1</name>
    <dbReference type="NCBI Taxonomy" id="3160749"/>
    <lineage>
        <taxon>Bacteria</taxon>
        <taxon>Bacillati</taxon>
        <taxon>Actinomycetota</taxon>
        <taxon>Actinomycetes</taxon>
        <taxon>Micrococcales</taxon>
        <taxon>Microbacteriaceae</taxon>
        <taxon>Microbacterium</taxon>
    </lineage>
</organism>
<reference evidence="7" key="1">
    <citation type="submission" date="2024-06" db="EMBL/GenBank/DDBJ databases">
        <title>Draft genome sequence of Microbacterium sp. strain A8/3-1, isolated from Oxytropis tragacanthoides Fisch. ex DC. Root nodules in the Altai region of Russia.</title>
        <authorList>
            <person name="Sazanova A."/>
            <person name="Guro P."/>
            <person name="Kuznetsova I."/>
            <person name="Belimov A."/>
            <person name="Safronova V."/>
        </authorList>
    </citation>
    <scope>NUCLEOTIDE SEQUENCE</scope>
    <source>
        <strain evidence="7">A8/3-1</strain>
    </source>
</reference>
<evidence type="ECO:0000256" key="1">
    <source>
        <dbReference type="ARBA" id="ARBA00001933"/>
    </source>
</evidence>
<feature type="domain" description="Aminotransferase class I/classII large" evidence="6">
    <location>
        <begin position="100"/>
        <end position="387"/>
    </location>
</feature>
<dbReference type="GO" id="GO:0047804">
    <property type="term" value="F:cysteine-S-conjugate beta-lyase activity"/>
    <property type="evidence" value="ECO:0007669"/>
    <property type="project" value="UniProtKB-EC"/>
</dbReference>
<accession>A0AAU7VT61</accession>
<dbReference type="Gene3D" id="3.90.1150.10">
    <property type="entry name" value="Aspartate Aminotransferase, domain 1"/>
    <property type="match status" value="1"/>
</dbReference>
<keyword evidence="4" id="KW-0456">Lyase</keyword>
<keyword evidence="3" id="KW-0663">Pyridoxal phosphate</keyword>
<dbReference type="SUPFAM" id="SSF53383">
    <property type="entry name" value="PLP-dependent transferases"/>
    <property type="match status" value="1"/>
</dbReference>
<dbReference type="PANTHER" id="PTHR43525:SF2">
    <property type="entry name" value="CYSTATHIONINE BETA-LYASE-RELATED"/>
    <property type="match status" value="1"/>
</dbReference>
<evidence type="ECO:0000313" key="7">
    <source>
        <dbReference type="EMBL" id="XBX76514.1"/>
    </source>
</evidence>
<name>A0AAU7VT61_9MICO</name>
<evidence type="ECO:0000259" key="6">
    <source>
        <dbReference type="Pfam" id="PF00155"/>
    </source>
</evidence>
<dbReference type="PANTHER" id="PTHR43525">
    <property type="entry name" value="PROTEIN MALY"/>
    <property type="match status" value="1"/>
</dbReference>
<dbReference type="GO" id="GO:0030170">
    <property type="term" value="F:pyridoxal phosphate binding"/>
    <property type="evidence" value="ECO:0007669"/>
    <property type="project" value="InterPro"/>
</dbReference>
<dbReference type="EMBL" id="CP158357">
    <property type="protein sequence ID" value="XBX76514.1"/>
    <property type="molecule type" value="Genomic_DNA"/>
</dbReference>
<evidence type="ECO:0000256" key="2">
    <source>
        <dbReference type="ARBA" id="ARBA00012224"/>
    </source>
</evidence>
<sequence length="395" mass="42907">MPAGSNPSTKDQDISRFSPGEFSFDELSSRASLKWSTYPERLPAWVAETDFPTAPEVQEALAHAVRREQFGYVSDSLRDGVAWATVRWVAENLGWDVRSEQVKTIPDVLAAFEFALDFYLDGGSKVIVPTPTYYPFLVIAKRRGIGVVEVPLENQDGRWVLTPPELQRAFNEGGKLLVLCDPHNPTGTILTVEEQLDIASVVDANHGRVFSDLIHAPIAEQTPHPYAGTSLVAARHTISAIATSKAWNTAGLKAAQMVLTNDSDLKGWGRLGGRISNMASPLGVVAAMAAYESDPEWLRGFNAYISANRVTAQRSLEAIHPGLRAATPKGTYFEWLDLSQVSADPSELAHVGVALSHGSDMGAGFENYARLNLGAHRDTLTAILDRLARLSGLTS</sequence>
<protein>
    <recommendedName>
        <fullName evidence="2">cysteine-S-conjugate beta-lyase</fullName>
        <ecNumber evidence="2">4.4.1.13</ecNumber>
    </recommendedName>
</protein>
<dbReference type="Pfam" id="PF00155">
    <property type="entry name" value="Aminotran_1_2"/>
    <property type="match status" value="1"/>
</dbReference>
<dbReference type="InterPro" id="IPR004839">
    <property type="entry name" value="Aminotransferase_I/II_large"/>
</dbReference>
<dbReference type="InterPro" id="IPR051798">
    <property type="entry name" value="Class-II_PLP-Dep_Aminotrans"/>
</dbReference>
<dbReference type="CDD" id="cd00609">
    <property type="entry name" value="AAT_like"/>
    <property type="match status" value="1"/>
</dbReference>
<keyword evidence="7" id="KW-0032">Aminotransferase</keyword>
<dbReference type="Gene3D" id="3.40.640.10">
    <property type="entry name" value="Type I PLP-dependent aspartate aminotransferase-like (Major domain)"/>
    <property type="match status" value="1"/>
</dbReference>
<dbReference type="GO" id="GO:0008483">
    <property type="term" value="F:transaminase activity"/>
    <property type="evidence" value="ECO:0007669"/>
    <property type="project" value="UniProtKB-KW"/>
</dbReference>
<proteinExistence type="inferred from homology"/>
<evidence type="ECO:0000256" key="5">
    <source>
        <dbReference type="ARBA" id="ARBA00037974"/>
    </source>
</evidence>
<dbReference type="RefSeq" id="WP_350350149.1">
    <property type="nucleotide sequence ID" value="NZ_CP158357.1"/>
</dbReference>
<comment type="similarity">
    <text evidence="5">Belongs to the class-II pyridoxal-phosphate-dependent aminotransferase family. MalY/PatB cystathionine beta-lyase subfamily.</text>
</comment>
<dbReference type="InterPro" id="IPR015424">
    <property type="entry name" value="PyrdxlP-dep_Trfase"/>
</dbReference>
<dbReference type="InterPro" id="IPR015422">
    <property type="entry name" value="PyrdxlP-dep_Trfase_small"/>
</dbReference>
<dbReference type="InterPro" id="IPR015421">
    <property type="entry name" value="PyrdxlP-dep_Trfase_major"/>
</dbReference>
<keyword evidence="7" id="KW-0808">Transferase</keyword>
<evidence type="ECO:0000256" key="3">
    <source>
        <dbReference type="ARBA" id="ARBA00022898"/>
    </source>
</evidence>
<evidence type="ECO:0000256" key="4">
    <source>
        <dbReference type="ARBA" id="ARBA00023239"/>
    </source>
</evidence>
<dbReference type="AlphaFoldDB" id="A0AAU7VT61"/>